<organism evidence="1 2">
    <name type="scientific">Bradyrhizobium zhanjiangense</name>
    <dbReference type="NCBI Taxonomy" id="1325107"/>
    <lineage>
        <taxon>Bacteria</taxon>
        <taxon>Pseudomonadati</taxon>
        <taxon>Pseudomonadota</taxon>
        <taxon>Alphaproteobacteria</taxon>
        <taxon>Hyphomicrobiales</taxon>
        <taxon>Nitrobacteraceae</taxon>
        <taxon>Bradyrhizobium</taxon>
    </lineage>
</organism>
<dbReference type="EMBL" id="RKMK01000059">
    <property type="protein sequence ID" value="RXG85346.1"/>
    <property type="molecule type" value="Genomic_DNA"/>
</dbReference>
<accession>A0A4Q0Q9W3</accession>
<gene>
    <name evidence="1" type="ORF">EAS61_36460</name>
</gene>
<evidence type="ECO:0000313" key="1">
    <source>
        <dbReference type="EMBL" id="RXG85346.1"/>
    </source>
</evidence>
<reference evidence="1 2" key="1">
    <citation type="submission" date="2018-11" db="EMBL/GenBank/DDBJ databases">
        <title>Bradyrhizobium sp. nov., isolated from effective nodules of peanut in China.</title>
        <authorList>
            <person name="Li Y."/>
        </authorList>
    </citation>
    <scope>NUCLEOTIDE SEQUENCE [LARGE SCALE GENOMIC DNA]</scope>
    <source>
        <strain evidence="1 2">CCBAU 51770</strain>
    </source>
</reference>
<protein>
    <submittedName>
        <fullName evidence="1">Uncharacterized protein</fullName>
    </submittedName>
</protein>
<comment type="caution">
    <text evidence="1">The sequence shown here is derived from an EMBL/GenBank/DDBJ whole genome shotgun (WGS) entry which is preliminary data.</text>
</comment>
<dbReference type="Proteomes" id="UP000290174">
    <property type="component" value="Unassembled WGS sequence"/>
</dbReference>
<name>A0A4Q0Q9W3_9BRAD</name>
<dbReference type="AlphaFoldDB" id="A0A4Q0Q9W3"/>
<evidence type="ECO:0000313" key="2">
    <source>
        <dbReference type="Proteomes" id="UP000290174"/>
    </source>
</evidence>
<proteinExistence type="predicted"/>
<dbReference type="RefSeq" id="WP_128957048.1">
    <property type="nucleotide sequence ID" value="NZ_RKMK01000059.1"/>
</dbReference>
<sequence length="98" mass="10034">MSQQYIGTARYQNGQTKAVSGTSATFNNVIGSGVTKAMLGSTVDICFVQGKAPLTATTSDTPVFASNAIHITIRSGESVAIIARDGTSTGTAYLSEAV</sequence>